<keyword evidence="6" id="KW-0963">Cytoplasm</keyword>
<dbReference type="PANTHER" id="PTHR10903:SF186">
    <property type="entry name" value="GTPASE IMAP FAMILY MEMBER 4-LIKE-RELATED"/>
    <property type="match status" value="1"/>
</dbReference>
<evidence type="ECO:0000256" key="13">
    <source>
        <dbReference type="ARBA" id="ARBA00056809"/>
    </source>
</evidence>
<evidence type="ECO:0000256" key="12">
    <source>
        <dbReference type="ARBA" id="ARBA00023134"/>
    </source>
</evidence>
<evidence type="ECO:0000256" key="1">
    <source>
        <dbReference type="ARBA" id="ARBA00004173"/>
    </source>
</evidence>
<dbReference type="PANTHER" id="PTHR10903">
    <property type="entry name" value="GTPASE, IMAP FAMILY MEMBER-RELATED"/>
    <property type="match status" value="1"/>
</dbReference>
<feature type="domain" description="AIG1-type G" evidence="17">
    <location>
        <begin position="1122"/>
        <end position="1321"/>
    </location>
</feature>
<evidence type="ECO:0000259" key="17">
    <source>
        <dbReference type="PROSITE" id="PS51720"/>
    </source>
</evidence>
<feature type="compositionally biased region" description="Basic and acidic residues" evidence="16">
    <location>
        <begin position="818"/>
        <end position="888"/>
    </location>
</feature>
<dbReference type="FunFam" id="3.40.50.300:FF:002895">
    <property type="entry name" value="Si:dkeyp-52c3.7"/>
    <property type="match status" value="1"/>
</dbReference>
<dbReference type="PROSITE" id="PS51720">
    <property type="entry name" value="G_AIG1"/>
    <property type="match status" value="3"/>
</dbReference>
<keyword evidence="9" id="KW-0256">Endoplasmic reticulum</keyword>
<dbReference type="InterPro" id="IPR045058">
    <property type="entry name" value="GIMA/IAN/Toc"/>
</dbReference>
<evidence type="ECO:0000256" key="9">
    <source>
        <dbReference type="ARBA" id="ARBA00022824"/>
    </source>
</evidence>
<evidence type="ECO:0000256" key="15">
    <source>
        <dbReference type="ARBA" id="ARBA00077278"/>
    </source>
</evidence>
<dbReference type="CDD" id="cd01852">
    <property type="entry name" value="AIG1"/>
    <property type="match status" value="2"/>
</dbReference>
<sequence>MSSRKSRAVVRGSAQKRCQSKEIHPPSMSDRTHLRIVLLGKSVSENSRVGNFILGRAAFDSEAPPDVVERVRGRLKNRHVIIISSPQLLQTNISDHQITQTVRECVFLSDPGPHVIVLLLKHDQCSAEDQERVEKVLDSFSERVYHHTMVLSTQEPTETSDILQKIIQKCSDRHFSLQRNSSPDDLLQAFEDIVQMNDGRHLVCAQYEASQDSTMKQQDTERFSEGVKLNVVVCGSDGTLKSSISELILQQTDRRSECVRRDVELHGRLINLLELPALIRLSEEEVMRQTLRFVSLCHPGVHAFLLIIPDGSLNNEDKAEMQEIQRIFSSRINKHIMILIMQNSEHQTAELNEETQSVIQSFGGWHHFFGPKTQVSTLMENIEQMLEENRGGFYSTETFLEAQMKKFMKYDQMKKKVNLLEAHLLPKVSREDTNELRIVLLGKTGVGKSATGNTILGRNAFTAETSQESVTKESRRETCEINGRHVTVIDTPGLFDTELTNEEIQREISNCISMILPGPHVFIIVLNLGQRFTIHEETSVKIIQETFGEKSLMFTMVLFTRGDDLKDKTIDQCLGKPGSPLMKLIDACGNRYHVFNNNQTGGRTRVSDLLEKIDAMVIENGGSYYSCKMFRQMEREKQEQQLKILMDRVREREEEMKTEQETFANEIQQMRQENEKIRSEKEKLQVQYGTVTDRLMNRIENERKKREDEFNEREERYKRKMKEKEEFEEKMREEMKREREEWEKQKQEEKTRREEEDEKRREKEQSVYDGFSEKLKQERERREREKEDLQSKHEADENKMKILMEKLNREREELMKKLEEEKERNEERKRREYEFREREERYKSLIKDREEKENKMLEQMKLERMQWEKQRQDERQKREEKKKTEQEKQQSSSQRSQSDLKDHSPGLNVVLLGIRGAGKSSSGNTILGRQAFLTKKSHASVTREVAAESGTVGGIPVTVHDTPGLLNPDMNEEAIQQINEKVLQKCESGLCVFLLVIKADSFTEEERKTVDKIEKLLGEKRLKNTWILFTRGDELEDENMTMQEFIDETEALKKLIQKYDQRYHVFNNKTKGDIAQVQTLNTKIIKSYFETQEEEPPEILKQNPLRRKIPTDFDQHTPVSSLSSRRIVLLGKSGAGKSAVGNTILGQKEFVSVMSTDSVTRECSEAHATVSGRSVSVVDTPGFFNTHMKHEELLVEIARSVYLSSPGPHAFLIVFAVNMRFTDQERQIPQIIEMLFGEEMLKYSIILFTHGDQLKGNSIEVLIEKNSRLRRLVDLCGGRYQVFNRDENNRQQVNDLLQKIETMIEQNGGGHYSNQMYEDVFRFRQEEEEQRRRVELERPKEELERRREELERRTEELKRPKEEKVRPKEELERRREELERRTEEKVKPKEELERRTEELKRPKEEKVRPKEELERRREELERPKEEKVKPKEELERLTEELERPKEEKVRPKEELERLTEELERPKEEKVRPKEELERLTEELERPKEEKVRPKEELERLTEELERLTEELERPKEEKVRPKEEKVRPKEELERLTEELERPKEEKVRPKEELERLTEELERLTEELERPKEEKVIPKEELERRTEELERLTEELERPKEEKVRPKEELERRTEELERLTEELERLTEELERPK</sequence>
<dbReference type="GO" id="GO:0005829">
    <property type="term" value="C:cytosol"/>
    <property type="evidence" value="ECO:0007669"/>
    <property type="project" value="UniProtKB-SubCell"/>
</dbReference>
<evidence type="ECO:0000313" key="19">
    <source>
        <dbReference type="Proteomes" id="UP000579812"/>
    </source>
</evidence>
<evidence type="ECO:0000256" key="11">
    <source>
        <dbReference type="ARBA" id="ARBA00023128"/>
    </source>
</evidence>
<evidence type="ECO:0000256" key="6">
    <source>
        <dbReference type="ARBA" id="ARBA00022490"/>
    </source>
</evidence>
<organism evidence="18 19">
    <name type="scientific">Onychostoma macrolepis</name>
    <dbReference type="NCBI Taxonomy" id="369639"/>
    <lineage>
        <taxon>Eukaryota</taxon>
        <taxon>Metazoa</taxon>
        <taxon>Chordata</taxon>
        <taxon>Craniata</taxon>
        <taxon>Vertebrata</taxon>
        <taxon>Euteleostomi</taxon>
        <taxon>Actinopterygii</taxon>
        <taxon>Neopterygii</taxon>
        <taxon>Teleostei</taxon>
        <taxon>Ostariophysi</taxon>
        <taxon>Cypriniformes</taxon>
        <taxon>Cyprinidae</taxon>
        <taxon>Acrossocheilinae</taxon>
        <taxon>Onychostoma</taxon>
    </lineage>
</organism>
<dbReference type="FunFam" id="3.40.50.300:FF:001809">
    <property type="entry name" value="Si:ch1073-365p7.2"/>
    <property type="match status" value="1"/>
</dbReference>
<dbReference type="GO" id="GO:0005794">
    <property type="term" value="C:Golgi apparatus"/>
    <property type="evidence" value="ECO:0007669"/>
    <property type="project" value="UniProtKB-SubCell"/>
</dbReference>
<feature type="region of interest" description="Disordered" evidence="16">
    <location>
        <begin position="818"/>
        <end position="904"/>
    </location>
</feature>
<evidence type="ECO:0000256" key="4">
    <source>
        <dbReference type="ARBA" id="ARBA00004555"/>
    </source>
</evidence>
<keyword evidence="7" id="KW-0677">Repeat</keyword>
<feature type="region of interest" description="Disordered" evidence="16">
    <location>
        <begin position="1"/>
        <end position="26"/>
    </location>
</feature>
<dbReference type="FunFam" id="3.40.50.300:FF:000536">
    <property type="entry name" value="GTPase IMAP family member 8"/>
    <property type="match status" value="1"/>
</dbReference>
<dbReference type="GO" id="GO:0005739">
    <property type="term" value="C:mitochondrion"/>
    <property type="evidence" value="ECO:0007669"/>
    <property type="project" value="UniProtKB-SubCell"/>
</dbReference>
<evidence type="ECO:0000313" key="18">
    <source>
        <dbReference type="EMBL" id="KAF4099013.1"/>
    </source>
</evidence>
<dbReference type="Gene3D" id="3.40.50.300">
    <property type="entry name" value="P-loop containing nucleotide triphosphate hydrolases"/>
    <property type="match status" value="5"/>
</dbReference>
<dbReference type="GO" id="GO:0005783">
    <property type="term" value="C:endoplasmic reticulum"/>
    <property type="evidence" value="ECO:0007669"/>
    <property type="project" value="UniProtKB-SubCell"/>
</dbReference>
<evidence type="ECO:0000256" key="8">
    <source>
        <dbReference type="ARBA" id="ARBA00022741"/>
    </source>
</evidence>
<evidence type="ECO:0000256" key="7">
    <source>
        <dbReference type="ARBA" id="ARBA00022737"/>
    </source>
</evidence>
<keyword evidence="10" id="KW-0333">Golgi apparatus</keyword>
<comment type="caution">
    <text evidence="18">The sequence shown here is derived from an EMBL/GenBank/DDBJ whole genome shotgun (WGS) entry which is preliminary data.</text>
</comment>
<dbReference type="Pfam" id="PF04548">
    <property type="entry name" value="AIG1"/>
    <property type="match status" value="5"/>
</dbReference>
<evidence type="ECO:0000256" key="10">
    <source>
        <dbReference type="ARBA" id="ARBA00023034"/>
    </source>
</evidence>
<dbReference type="EMBL" id="JAAMOB010000021">
    <property type="protein sequence ID" value="KAF4099013.1"/>
    <property type="molecule type" value="Genomic_DNA"/>
</dbReference>
<dbReference type="InterPro" id="IPR027417">
    <property type="entry name" value="P-loop_NTPase"/>
</dbReference>
<proteinExistence type="inferred from homology"/>
<evidence type="ECO:0000256" key="5">
    <source>
        <dbReference type="ARBA" id="ARBA00008535"/>
    </source>
</evidence>
<dbReference type="InterPro" id="IPR006703">
    <property type="entry name" value="G_AIG1"/>
</dbReference>
<feature type="domain" description="AIG1-type G" evidence="17">
    <location>
        <begin position="904"/>
        <end position="1110"/>
    </location>
</feature>
<keyword evidence="8" id="KW-0547">Nucleotide-binding</keyword>
<dbReference type="FunFam" id="3.40.50.300:FF:000366">
    <property type="entry name" value="GTPase, IMAP family member 2"/>
    <property type="match status" value="1"/>
</dbReference>
<keyword evidence="11" id="KW-0496">Mitochondrion</keyword>
<keyword evidence="12" id="KW-0342">GTP-binding</keyword>
<protein>
    <recommendedName>
        <fullName evidence="14">GTPase IMAP family member 8</fullName>
    </recommendedName>
    <alternativeName>
        <fullName evidence="15">Immune-associated nucleotide-binding protein 9</fullName>
    </alternativeName>
</protein>
<dbReference type="FunFam" id="3.40.50.300:FF:003498">
    <property type="entry name" value="Si:dkey-73p2.2"/>
    <property type="match status" value="1"/>
</dbReference>
<evidence type="ECO:0000256" key="3">
    <source>
        <dbReference type="ARBA" id="ARBA00004514"/>
    </source>
</evidence>
<dbReference type="GO" id="GO:0005525">
    <property type="term" value="F:GTP binding"/>
    <property type="evidence" value="ECO:0007669"/>
    <property type="project" value="UniProtKB-KW"/>
</dbReference>
<evidence type="ECO:0000256" key="16">
    <source>
        <dbReference type="SAM" id="MobiDB-lite"/>
    </source>
</evidence>
<dbReference type="SUPFAM" id="SSF52540">
    <property type="entry name" value="P-loop containing nucleoside triphosphate hydrolases"/>
    <property type="match status" value="4"/>
</dbReference>
<keyword evidence="19" id="KW-1185">Reference proteome</keyword>
<dbReference type="Proteomes" id="UP000579812">
    <property type="component" value="Unassembled WGS sequence"/>
</dbReference>
<evidence type="ECO:0000256" key="2">
    <source>
        <dbReference type="ARBA" id="ARBA00004240"/>
    </source>
</evidence>
<comment type="similarity">
    <text evidence="5">Belongs to the TRAFAC class TrmE-Era-EngA-EngB-Septin-like GTPase superfamily. AIG1/Toc34/Toc159-like paraseptin GTPase family. IAN subfamily.</text>
</comment>
<feature type="domain" description="AIG1-type G" evidence="17">
    <location>
        <begin position="433"/>
        <end position="634"/>
    </location>
</feature>
<name>A0A7J6BWY1_9TELE</name>
<reference evidence="18 19" key="1">
    <citation type="submission" date="2020-04" db="EMBL/GenBank/DDBJ databases">
        <title>Chromosome-level genome assembly of a cyprinid fish Onychostoma macrolepis by integration of Nanopore Sequencing, Bionano and Hi-C technology.</title>
        <authorList>
            <person name="Wang D."/>
        </authorList>
    </citation>
    <scope>NUCLEOTIDE SEQUENCE [LARGE SCALE GENOMIC DNA]</scope>
    <source>
        <strain evidence="18">SWU-2019</strain>
        <tissue evidence="18">Muscle</tissue>
    </source>
</reference>
<feature type="region of interest" description="Disordered" evidence="16">
    <location>
        <begin position="1345"/>
        <end position="1552"/>
    </location>
</feature>
<accession>A0A7J6BWY1</accession>
<comment type="subcellular location">
    <subcellularLocation>
        <location evidence="3">Cytoplasm</location>
        <location evidence="3">Cytosol</location>
    </subcellularLocation>
    <subcellularLocation>
        <location evidence="2">Endoplasmic reticulum</location>
    </subcellularLocation>
    <subcellularLocation>
        <location evidence="4">Golgi apparatus</location>
    </subcellularLocation>
    <subcellularLocation>
        <location evidence="1">Mitochondrion</location>
    </subcellularLocation>
</comment>
<feature type="region of interest" description="Disordered" evidence="16">
    <location>
        <begin position="1592"/>
        <end position="1615"/>
    </location>
</feature>
<feature type="region of interest" description="Disordered" evidence="16">
    <location>
        <begin position="705"/>
        <end position="800"/>
    </location>
</feature>
<comment type="function">
    <text evidence="13">Exerts an anti-apoptotic effect in the immune system and is involved in responses to infections.</text>
</comment>
<gene>
    <name evidence="18" type="ORF">G5714_021043</name>
</gene>
<evidence type="ECO:0000256" key="14">
    <source>
        <dbReference type="ARBA" id="ARBA00073539"/>
    </source>
</evidence>